<protein>
    <submittedName>
        <fullName evidence="12">Alcohol oxidase</fullName>
    </submittedName>
</protein>
<dbReference type="PANTHER" id="PTHR11552:SF201">
    <property type="entry name" value="GLUCOSE-METHANOL-CHOLINE OXIDOREDUCTASE N-TERMINAL DOMAIN-CONTAINING PROTEIN"/>
    <property type="match status" value="1"/>
</dbReference>
<dbReference type="Pfam" id="PF05199">
    <property type="entry name" value="GMC_oxred_C"/>
    <property type="match status" value="1"/>
</dbReference>
<keyword evidence="6" id="KW-0560">Oxidoreductase</keyword>
<organism evidence="12 13">
    <name type="scientific">Dendrothele bispora (strain CBS 962.96)</name>
    <dbReference type="NCBI Taxonomy" id="1314807"/>
    <lineage>
        <taxon>Eukaryota</taxon>
        <taxon>Fungi</taxon>
        <taxon>Dikarya</taxon>
        <taxon>Basidiomycota</taxon>
        <taxon>Agaricomycotina</taxon>
        <taxon>Agaricomycetes</taxon>
        <taxon>Agaricomycetidae</taxon>
        <taxon>Agaricales</taxon>
        <taxon>Agaricales incertae sedis</taxon>
        <taxon>Dendrothele</taxon>
    </lineage>
</organism>
<sequence length="607" mass="65784">MPFLFLFLILLLSVLHNISYSSAAIYEDVNDLPGLQDDYDFIIIGGCVLGNRLSENPLFSVLVLEAGPSNVNAVPTQIPFFCTRSHPQYDYNYTTTSQPGLNNRSITFARGYILGGSSSVNGLFYTRGSSSDYDRLANVTGDQGWSWSSIQPYLQRNEKWTPPADGHDTSGQFDPTVHSFTGINSVSLPGYPQAIDKNVIRASRELGGDFAFNLDMNNGNELGLGGNRSSAATSYLAEEFISRPNLHVLVNTHVTKILQTGKASCEFLGVEFTDSREGPRFQIKAKKELILSAGAINTPQILLHSGIGPSSLLDSLQIPTLVDLPSVGQNLTDHPRLASNWFVNGNDTYDDINRNDSLSDELEMEWMETGMGPLVDTFVGQLAFMRLNETVLKELRPGMDGSADDPATGIYSSHFELGFSNGFVGGTPPTGNFIGITTRVSSPTSRGSVAISSTDPFAPPIIDPNYFATDFDLITMRIAVKSAFKFLSARVWDGYVGNPAGTLGQALAGVDLSRIIDYSDVEVDSLLDQYIRNSTGTSAHPTGTAAMTAKGATFGVVDPDLKVKGIRGLRIVDASVLPFQPSAHTQVPVYVVAERAAELIKEAWEEQ</sequence>
<evidence type="ECO:0000256" key="6">
    <source>
        <dbReference type="ARBA" id="ARBA00023002"/>
    </source>
</evidence>
<evidence type="ECO:0000313" key="12">
    <source>
        <dbReference type="EMBL" id="THU91700.1"/>
    </source>
</evidence>
<keyword evidence="3" id="KW-0285">Flavoprotein</keyword>
<dbReference type="SUPFAM" id="SSF51905">
    <property type="entry name" value="FAD/NAD(P)-binding domain"/>
    <property type="match status" value="1"/>
</dbReference>
<feature type="domain" description="Glucose-methanol-choline oxidoreductase N-terminal" evidence="11">
    <location>
        <begin position="294"/>
        <end position="308"/>
    </location>
</feature>
<evidence type="ECO:0000256" key="7">
    <source>
        <dbReference type="ARBA" id="ARBA00023180"/>
    </source>
</evidence>
<dbReference type="Gene3D" id="3.30.560.10">
    <property type="entry name" value="Glucose Oxidase, domain 3"/>
    <property type="match status" value="1"/>
</dbReference>
<proteinExistence type="inferred from homology"/>
<feature type="binding site" evidence="9">
    <location>
        <position position="254"/>
    </location>
    <ligand>
        <name>FAD</name>
        <dbReference type="ChEBI" id="CHEBI:57692"/>
    </ligand>
</feature>
<evidence type="ECO:0000256" key="3">
    <source>
        <dbReference type="ARBA" id="ARBA00022630"/>
    </source>
</evidence>
<dbReference type="Gene3D" id="3.50.50.60">
    <property type="entry name" value="FAD/NAD(P)-binding domain"/>
    <property type="match status" value="1"/>
</dbReference>
<feature type="active site" description="Proton acceptor" evidence="8">
    <location>
        <position position="584"/>
    </location>
</feature>
<reference evidence="12 13" key="1">
    <citation type="journal article" date="2019" name="Nat. Ecol. Evol.">
        <title>Megaphylogeny resolves global patterns of mushroom evolution.</title>
        <authorList>
            <person name="Varga T."/>
            <person name="Krizsan K."/>
            <person name="Foldi C."/>
            <person name="Dima B."/>
            <person name="Sanchez-Garcia M."/>
            <person name="Sanchez-Ramirez S."/>
            <person name="Szollosi G.J."/>
            <person name="Szarkandi J.G."/>
            <person name="Papp V."/>
            <person name="Albert L."/>
            <person name="Andreopoulos W."/>
            <person name="Angelini C."/>
            <person name="Antonin V."/>
            <person name="Barry K.W."/>
            <person name="Bougher N.L."/>
            <person name="Buchanan P."/>
            <person name="Buyck B."/>
            <person name="Bense V."/>
            <person name="Catcheside P."/>
            <person name="Chovatia M."/>
            <person name="Cooper J."/>
            <person name="Damon W."/>
            <person name="Desjardin D."/>
            <person name="Finy P."/>
            <person name="Geml J."/>
            <person name="Haridas S."/>
            <person name="Hughes K."/>
            <person name="Justo A."/>
            <person name="Karasinski D."/>
            <person name="Kautmanova I."/>
            <person name="Kiss B."/>
            <person name="Kocsube S."/>
            <person name="Kotiranta H."/>
            <person name="LaButti K.M."/>
            <person name="Lechner B.E."/>
            <person name="Liimatainen K."/>
            <person name="Lipzen A."/>
            <person name="Lukacs Z."/>
            <person name="Mihaltcheva S."/>
            <person name="Morgado L.N."/>
            <person name="Niskanen T."/>
            <person name="Noordeloos M.E."/>
            <person name="Ohm R.A."/>
            <person name="Ortiz-Santana B."/>
            <person name="Ovrebo C."/>
            <person name="Racz N."/>
            <person name="Riley R."/>
            <person name="Savchenko A."/>
            <person name="Shiryaev A."/>
            <person name="Soop K."/>
            <person name="Spirin V."/>
            <person name="Szebenyi C."/>
            <person name="Tomsovsky M."/>
            <person name="Tulloss R.E."/>
            <person name="Uehling J."/>
            <person name="Grigoriev I.V."/>
            <person name="Vagvolgyi C."/>
            <person name="Papp T."/>
            <person name="Martin F.M."/>
            <person name="Miettinen O."/>
            <person name="Hibbett D.S."/>
            <person name="Nagy L.G."/>
        </authorList>
    </citation>
    <scope>NUCLEOTIDE SEQUENCE [LARGE SCALE GENOMIC DNA]</scope>
    <source>
        <strain evidence="12 13">CBS 962.96</strain>
    </source>
</reference>
<dbReference type="InterPro" id="IPR007867">
    <property type="entry name" value="GMC_OxRtase_C"/>
</dbReference>
<dbReference type="AlphaFoldDB" id="A0A4S8LR69"/>
<dbReference type="PROSITE" id="PS00624">
    <property type="entry name" value="GMC_OXRED_2"/>
    <property type="match status" value="1"/>
</dbReference>
<evidence type="ECO:0000256" key="2">
    <source>
        <dbReference type="ARBA" id="ARBA00010790"/>
    </source>
</evidence>
<feature type="active site" description="Proton donor" evidence="8">
    <location>
        <position position="540"/>
    </location>
</feature>
<dbReference type="GO" id="GO:0016614">
    <property type="term" value="F:oxidoreductase activity, acting on CH-OH group of donors"/>
    <property type="evidence" value="ECO:0007669"/>
    <property type="project" value="InterPro"/>
</dbReference>
<evidence type="ECO:0000256" key="8">
    <source>
        <dbReference type="PIRSR" id="PIRSR000137-1"/>
    </source>
</evidence>
<name>A0A4S8LR69_DENBC</name>
<evidence type="ECO:0000256" key="1">
    <source>
        <dbReference type="ARBA" id="ARBA00001974"/>
    </source>
</evidence>
<keyword evidence="5 9" id="KW-0274">FAD</keyword>
<keyword evidence="4 10" id="KW-0732">Signal</keyword>
<dbReference type="GO" id="GO:0050660">
    <property type="term" value="F:flavin adenine dinucleotide binding"/>
    <property type="evidence" value="ECO:0007669"/>
    <property type="project" value="InterPro"/>
</dbReference>
<evidence type="ECO:0000256" key="5">
    <source>
        <dbReference type="ARBA" id="ARBA00022827"/>
    </source>
</evidence>
<feature type="signal peptide" evidence="10">
    <location>
        <begin position="1"/>
        <end position="23"/>
    </location>
</feature>
<evidence type="ECO:0000313" key="13">
    <source>
        <dbReference type="Proteomes" id="UP000297245"/>
    </source>
</evidence>
<dbReference type="InterPro" id="IPR000172">
    <property type="entry name" value="GMC_OxRdtase_N"/>
</dbReference>
<feature type="chain" id="PRO_5020251074" evidence="10">
    <location>
        <begin position="24"/>
        <end position="607"/>
    </location>
</feature>
<comment type="similarity">
    <text evidence="2">Belongs to the GMC oxidoreductase family.</text>
</comment>
<evidence type="ECO:0000256" key="10">
    <source>
        <dbReference type="SAM" id="SignalP"/>
    </source>
</evidence>
<dbReference type="EMBL" id="ML179299">
    <property type="protein sequence ID" value="THU91700.1"/>
    <property type="molecule type" value="Genomic_DNA"/>
</dbReference>
<dbReference type="PIRSF" id="PIRSF000137">
    <property type="entry name" value="Alcohol_oxidase"/>
    <property type="match status" value="1"/>
</dbReference>
<comment type="cofactor">
    <cofactor evidence="1 9">
        <name>FAD</name>
        <dbReference type="ChEBI" id="CHEBI:57692"/>
    </cofactor>
</comment>
<keyword evidence="7" id="KW-0325">Glycoprotein</keyword>
<dbReference type="InterPro" id="IPR012132">
    <property type="entry name" value="GMC_OxRdtase"/>
</dbReference>
<dbReference type="OrthoDB" id="269227at2759"/>
<dbReference type="SUPFAM" id="SSF54373">
    <property type="entry name" value="FAD-linked reductases, C-terminal domain"/>
    <property type="match status" value="1"/>
</dbReference>
<dbReference type="PANTHER" id="PTHR11552">
    <property type="entry name" value="GLUCOSE-METHANOL-CHOLINE GMC OXIDOREDUCTASE"/>
    <property type="match status" value="1"/>
</dbReference>
<accession>A0A4S8LR69</accession>
<dbReference type="InterPro" id="IPR036188">
    <property type="entry name" value="FAD/NAD-bd_sf"/>
</dbReference>
<gene>
    <name evidence="12" type="ORF">K435DRAFT_820729</name>
</gene>
<keyword evidence="13" id="KW-1185">Reference proteome</keyword>
<evidence type="ECO:0000256" key="9">
    <source>
        <dbReference type="PIRSR" id="PIRSR000137-2"/>
    </source>
</evidence>
<dbReference type="Proteomes" id="UP000297245">
    <property type="component" value="Unassembled WGS sequence"/>
</dbReference>
<evidence type="ECO:0000256" key="4">
    <source>
        <dbReference type="ARBA" id="ARBA00022729"/>
    </source>
</evidence>
<evidence type="ECO:0000259" key="11">
    <source>
        <dbReference type="PROSITE" id="PS00624"/>
    </source>
</evidence>
<dbReference type="Pfam" id="PF00732">
    <property type="entry name" value="GMC_oxred_N"/>
    <property type="match status" value="1"/>
</dbReference>